<comment type="caution">
    <text evidence="12">The sequence shown here is derived from an EMBL/GenBank/DDBJ whole genome shotgun (WGS) entry which is preliminary data.</text>
</comment>
<accession>A0ABQ7H7Z1</accession>
<evidence type="ECO:0000313" key="12">
    <source>
        <dbReference type="EMBL" id="KAF5842968.1"/>
    </source>
</evidence>
<dbReference type="Pfam" id="PF10890">
    <property type="entry name" value="Cyt_b-c1_8"/>
    <property type="match status" value="1"/>
</dbReference>
<keyword evidence="9" id="KW-0496">Mitochondrion</keyword>
<name>A0ABQ7H7Z1_DUNSA</name>
<keyword evidence="6" id="KW-0999">Mitochondrion inner membrane</keyword>
<evidence type="ECO:0000256" key="4">
    <source>
        <dbReference type="ARBA" id="ARBA00022660"/>
    </source>
</evidence>
<organism evidence="12 13">
    <name type="scientific">Dunaliella salina</name>
    <name type="common">Green alga</name>
    <name type="synonym">Protococcus salinus</name>
    <dbReference type="NCBI Taxonomy" id="3046"/>
    <lineage>
        <taxon>Eukaryota</taxon>
        <taxon>Viridiplantae</taxon>
        <taxon>Chlorophyta</taxon>
        <taxon>core chlorophytes</taxon>
        <taxon>Chlorophyceae</taxon>
        <taxon>CS clade</taxon>
        <taxon>Chlamydomonadales</taxon>
        <taxon>Dunaliellaceae</taxon>
        <taxon>Dunaliella</taxon>
    </lineage>
</organism>
<protein>
    <submittedName>
        <fullName evidence="12">Ubiquinol:cytochrome c oxidoreductase 9 kDa subunit</fullName>
    </submittedName>
</protein>
<proteinExistence type="inferred from homology"/>
<reference evidence="12" key="1">
    <citation type="submission" date="2017-08" db="EMBL/GenBank/DDBJ databases">
        <authorList>
            <person name="Polle J.E."/>
            <person name="Barry K."/>
            <person name="Cushman J."/>
            <person name="Schmutz J."/>
            <person name="Tran D."/>
            <person name="Hathwaick L.T."/>
            <person name="Yim W.C."/>
            <person name="Jenkins J."/>
            <person name="Mckie-Krisberg Z.M."/>
            <person name="Prochnik S."/>
            <person name="Lindquist E."/>
            <person name="Dockter R.B."/>
            <person name="Adam C."/>
            <person name="Molina H."/>
            <person name="Bunkerborg J."/>
            <person name="Jin E."/>
            <person name="Buchheim M."/>
            <person name="Magnuson J."/>
        </authorList>
    </citation>
    <scope>NUCLEOTIDE SEQUENCE</scope>
    <source>
        <strain evidence="12">CCAP 19/18</strain>
    </source>
</reference>
<keyword evidence="8 11" id="KW-1133">Transmembrane helix</keyword>
<evidence type="ECO:0000256" key="2">
    <source>
        <dbReference type="ARBA" id="ARBA00007668"/>
    </source>
</evidence>
<keyword evidence="10 11" id="KW-0472">Membrane</keyword>
<keyword evidence="7" id="KW-0249">Electron transport</keyword>
<keyword evidence="13" id="KW-1185">Reference proteome</keyword>
<evidence type="ECO:0000256" key="7">
    <source>
        <dbReference type="ARBA" id="ARBA00022982"/>
    </source>
</evidence>
<comment type="subcellular location">
    <subcellularLocation>
        <location evidence="1">Mitochondrion inner membrane</location>
        <topology evidence="1">Single-pass membrane protein</topology>
    </subcellularLocation>
</comment>
<evidence type="ECO:0000256" key="9">
    <source>
        <dbReference type="ARBA" id="ARBA00023128"/>
    </source>
</evidence>
<dbReference type="InterPro" id="IPR020101">
    <property type="entry name" value="Cyt_b-c1_8-plants"/>
</dbReference>
<evidence type="ECO:0000256" key="6">
    <source>
        <dbReference type="ARBA" id="ARBA00022792"/>
    </source>
</evidence>
<evidence type="ECO:0000256" key="11">
    <source>
        <dbReference type="SAM" id="Phobius"/>
    </source>
</evidence>
<keyword evidence="4" id="KW-0679">Respiratory chain</keyword>
<evidence type="ECO:0000256" key="8">
    <source>
        <dbReference type="ARBA" id="ARBA00022989"/>
    </source>
</evidence>
<keyword evidence="3" id="KW-0813">Transport</keyword>
<feature type="transmembrane region" description="Helical" evidence="11">
    <location>
        <begin position="43"/>
        <end position="60"/>
    </location>
</feature>
<keyword evidence="5 11" id="KW-0812">Transmembrane</keyword>
<dbReference type="Gene3D" id="1.20.5.210">
    <property type="entry name" value="Cytochrome b-c1 complex subunit 8"/>
    <property type="match status" value="1"/>
</dbReference>
<comment type="similarity">
    <text evidence="2">Belongs to the UQCRQ/QCR8 family.</text>
</comment>
<evidence type="ECO:0000313" key="13">
    <source>
        <dbReference type="Proteomes" id="UP000815325"/>
    </source>
</evidence>
<dbReference type="EMBL" id="MU069451">
    <property type="protein sequence ID" value="KAF5842968.1"/>
    <property type="molecule type" value="Genomic_DNA"/>
</dbReference>
<dbReference type="InterPro" id="IPR036642">
    <property type="entry name" value="Cyt_bc1_su8_sf"/>
</dbReference>
<dbReference type="Proteomes" id="UP000815325">
    <property type="component" value="Unassembled WGS sequence"/>
</dbReference>
<evidence type="ECO:0000256" key="5">
    <source>
        <dbReference type="ARBA" id="ARBA00022692"/>
    </source>
</evidence>
<evidence type="ECO:0000256" key="3">
    <source>
        <dbReference type="ARBA" id="ARBA00022448"/>
    </source>
</evidence>
<sequence length="73" mass="8749">MAPRQNIQLREIMYQLSPYQQSVIGQAFKNAPKTFMHFLQQRSPGLIIFGLAYYGGVWWTENEIHKERMKERF</sequence>
<gene>
    <name evidence="12" type="ORF">DUNSADRAFT_3561</name>
</gene>
<evidence type="ECO:0000256" key="10">
    <source>
        <dbReference type="ARBA" id="ARBA00023136"/>
    </source>
</evidence>
<evidence type="ECO:0000256" key="1">
    <source>
        <dbReference type="ARBA" id="ARBA00004434"/>
    </source>
</evidence>